<evidence type="ECO:0000313" key="2">
    <source>
        <dbReference type="EMBL" id="PKQ66004.1"/>
    </source>
</evidence>
<proteinExistence type="predicted"/>
<feature type="chain" id="PRO_5014923876" evidence="1">
    <location>
        <begin position="22"/>
        <end position="123"/>
    </location>
</feature>
<organism evidence="2 3">
    <name type="scientific">Labilibaculum manganireducens</name>
    <dbReference type="NCBI Taxonomy" id="1940525"/>
    <lineage>
        <taxon>Bacteria</taxon>
        <taxon>Pseudomonadati</taxon>
        <taxon>Bacteroidota</taxon>
        <taxon>Bacteroidia</taxon>
        <taxon>Marinilabiliales</taxon>
        <taxon>Marinifilaceae</taxon>
        <taxon>Labilibaculum</taxon>
    </lineage>
</organism>
<comment type="caution">
    <text evidence="2">The sequence shown here is derived from an EMBL/GenBank/DDBJ whole genome shotgun (WGS) entry which is preliminary data.</text>
</comment>
<dbReference type="EMBL" id="MVDE01000018">
    <property type="protein sequence ID" value="PKQ66004.1"/>
    <property type="molecule type" value="Genomic_DNA"/>
</dbReference>
<evidence type="ECO:0000313" key="3">
    <source>
        <dbReference type="Proteomes" id="UP000233618"/>
    </source>
</evidence>
<name>A0A2N3I6Q1_9BACT</name>
<dbReference type="AlphaFoldDB" id="A0A2N3I6Q1"/>
<gene>
    <name evidence="2" type="ORF">BZG01_12655</name>
</gene>
<sequence>MKRGIVLLILLVASTLSYVQAAKADYFVGKWNVEIKGTPGGDSKLVVTLVRKEGKLTGTVYSEADGTKDVKEVEEDGNSLKVFFKHGWFTVELLMNKKDENHCSAKMADRYDGACARNLADSE</sequence>
<dbReference type="RefSeq" id="WP_101310214.1">
    <property type="nucleotide sequence ID" value="NZ_CAXXEE010000003.1"/>
</dbReference>
<protein>
    <submittedName>
        <fullName evidence="2">Uncharacterized protein</fullName>
    </submittedName>
</protein>
<keyword evidence="1" id="KW-0732">Signal</keyword>
<feature type="signal peptide" evidence="1">
    <location>
        <begin position="1"/>
        <end position="21"/>
    </location>
</feature>
<dbReference type="Proteomes" id="UP000233618">
    <property type="component" value="Unassembled WGS sequence"/>
</dbReference>
<accession>A0A2N3I6Q1</accession>
<reference evidence="2 3" key="1">
    <citation type="journal article" date="2017" name="Front. Microbiol.">
        <title>Labilibaculum manganireducens gen. nov., sp. nov. and Labilibaculum filiforme sp. nov., Novel Bacteroidetes Isolated from Subsurface Sediments of the Baltic Sea.</title>
        <authorList>
            <person name="Vandieken V."/>
            <person name="Marshall I.P."/>
            <person name="Niemann H."/>
            <person name="Engelen B."/>
            <person name="Cypionka H."/>
        </authorList>
    </citation>
    <scope>NUCLEOTIDE SEQUENCE [LARGE SCALE GENOMIC DNA]</scope>
    <source>
        <strain evidence="2 3">59.10-2M</strain>
    </source>
</reference>
<keyword evidence="3" id="KW-1185">Reference proteome</keyword>
<evidence type="ECO:0000256" key="1">
    <source>
        <dbReference type="SAM" id="SignalP"/>
    </source>
</evidence>